<dbReference type="GO" id="GO:0000976">
    <property type="term" value="F:transcription cis-regulatory region binding"/>
    <property type="evidence" value="ECO:0007669"/>
    <property type="project" value="TreeGrafter"/>
</dbReference>
<sequence length="308" mass="34832">MKHTLRQLEVFVAIARLENVSRAAEALSLSQSAASTALAELERQFDCKLFDRMGKVLKLNELGRSLLPMAAALLDRAAEIESILQGKSAFGLLKVGATLTIGNYLAALFIGSFMRQHKDCQVQLHVQNTNSVMHQVAQYDLDIGLIEGDCHHPELEVEPWIEDELTVFCTPQHPLAQKKNATLHDLLQENWILREDGSGTRETFDHALRHHHTQLNVRLVLEHTEAIKRAVESGLGLGCISRLALKDDIARGNLVAIETPELDLKRQFMFVWHKKKYQTTAVREFLNHCRSLTHNVQRSDEINIPYIP</sequence>
<organism evidence="6 7">
    <name type="scientific">Methylobacillus rhizosphaerae</name>
    <dbReference type="NCBI Taxonomy" id="551994"/>
    <lineage>
        <taxon>Bacteria</taxon>
        <taxon>Pseudomonadati</taxon>
        <taxon>Pseudomonadota</taxon>
        <taxon>Betaproteobacteria</taxon>
        <taxon>Nitrosomonadales</taxon>
        <taxon>Methylophilaceae</taxon>
        <taxon>Methylobacillus</taxon>
    </lineage>
</organism>
<dbReference type="InterPro" id="IPR036390">
    <property type="entry name" value="WH_DNA-bd_sf"/>
</dbReference>
<dbReference type="Pfam" id="PF00126">
    <property type="entry name" value="HTH_1"/>
    <property type="match status" value="1"/>
</dbReference>
<dbReference type="PROSITE" id="PS50931">
    <property type="entry name" value="HTH_LYSR"/>
    <property type="match status" value="1"/>
</dbReference>
<keyword evidence="2" id="KW-0805">Transcription regulation</keyword>
<feature type="domain" description="HTH lysR-type" evidence="5">
    <location>
        <begin position="3"/>
        <end position="60"/>
    </location>
</feature>
<dbReference type="Pfam" id="PF03466">
    <property type="entry name" value="LysR_substrate"/>
    <property type="match status" value="1"/>
</dbReference>
<dbReference type="GO" id="GO:0003700">
    <property type="term" value="F:DNA-binding transcription factor activity"/>
    <property type="evidence" value="ECO:0007669"/>
    <property type="project" value="InterPro"/>
</dbReference>
<reference evidence="7" key="1">
    <citation type="submission" date="2017-06" db="EMBL/GenBank/DDBJ databases">
        <authorList>
            <person name="Varghese N."/>
            <person name="Submissions S."/>
        </authorList>
    </citation>
    <scope>NUCLEOTIDE SEQUENCE [LARGE SCALE GENOMIC DNA]</scope>
    <source>
        <strain evidence="7">Ca-68</strain>
    </source>
</reference>
<dbReference type="Proteomes" id="UP000198305">
    <property type="component" value="Unassembled WGS sequence"/>
</dbReference>
<dbReference type="InterPro" id="IPR000847">
    <property type="entry name" value="LysR_HTH_N"/>
</dbReference>
<evidence type="ECO:0000259" key="5">
    <source>
        <dbReference type="PROSITE" id="PS50931"/>
    </source>
</evidence>
<evidence type="ECO:0000256" key="3">
    <source>
        <dbReference type="ARBA" id="ARBA00023125"/>
    </source>
</evidence>
<keyword evidence="7" id="KW-1185">Reference proteome</keyword>
<dbReference type="CDD" id="cd08420">
    <property type="entry name" value="PBP2_CysL_like"/>
    <property type="match status" value="1"/>
</dbReference>
<evidence type="ECO:0000313" key="6">
    <source>
        <dbReference type="EMBL" id="SNR94095.1"/>
    </source>
</evidence>
<dbReference type="PANTHER" id="PTHR30126:SF94">
    <property type="entry name" value="LYSR FAMILY TRANSCRIPTIONAL REGULATOR"/>
    <property type="match status" value="1"/>
</dbReference>
<protein>
    <submittedName>
        <fullName evidence="6">Transcriptional regulator, LysR family</fullName>
    </submittedName>
</protein>
<dbReference type="InterPro" id="IPR005119">
    <property type="entry name" value="LysR_subst-bd"/>
</dbReference>
<comment type="similarity">
    <text evidence="1">Belongs to the LysR transcriptional regulatory family.</text>
</comment>
<dbReference type="Gene3D" id="1.10.10.10">
    <property type="entry name" value="Winged helix-like DNA-binding domain superfamily/Winged helix DNA-binding domain"/>
    <property type="match status" value="1"/>
</dbReference>
<dbReference type="OrthoDB" id="9808620at2"/>
<evidence type="ECO:0000256" key="4">
    <source>
        <dbReference type="ARBA" id="ARBA00023163"/>
    </source>
</evidence>
<dbReference type="AlphaFoldDB" id="A0A239AES6"/>
<dbReference type="InterPro" id="IPR036388">
    <property type="entry name" value="WH-like_DNA-bd_sf"/>
</dbReference>
<keyword evidence="3" id="KW-0238">DNA-binding</keyword>
<evidence type="ECO:0000313" key="7">
    <source>
        <dbReference type="Proteomes" id="UP000198305"/>
    </source>
</evidence>
<dbReference type="PANTHER" id="PTHR30126">
    <property type="entry name" value="HTH-TYPE TRANSCRIPTIONAL REGULATOR"/>
    <property type="match status" value="1"/>
</dbReference>
<evidence type="ECO:0000256" key="1">
    <source>
        <dbReference type="ARBA" id="ARBA00009437"/>
    </source>
</evidence>
<dbReference type="SUPFAM" id="SSF46785">
    <property type="entry name" value="Winged helix' DNA-binding domain"/>
    <property type="match status" value="1"/>
</dbReference>
<dbReference type="SUPFAM" id="SSF53850">
    <property type="entry name" value="Periplasmic binding protein-like II"/>
    <property type="match status" value="1"/>
</dbReference>
<evidence type="ECO:0000256" key="2">
    <source>
        <dbReference type="ARBA" id="ARBA00023015"/>
    </source>
</evidence>
<dbReference type="RefSeq" id="WP_089375951.1">
    <property type="nucleotide sequence ID" value="NZ_FZOA01000007.1"/>
</dbReference>
<gene>
    <name evidence="6" type="ORF">SAMN05192560_1871</name>
</gene>
<dbReference type="EMBL" id="FZOA01000007">
    <property type="protein sequence ID" value="SNR94095.1"/>
    <property type="molecule type" value="Genomic_DNA"/>
</dbReference>
<proteinExistence type="inferred from homology"/>
<dbReference type="NCBIfam" id="NF008095">
    <property type="entry name" value="PRK10837.1"/>
    <property type="match status" value="1"/>
</dbReference>
<dbReference type="PRINTS" id="PR00039">
    <property type="entry name" value="HTHLYSR"/>
</dbReference>
<accession>A0A239AES6</accession>
<dbReference type="Gene3D" id="3.40.190.290">
    <property type="match status" value="1"/>
</dbReference>
<keyword evidence="4" id="KW-0804">Transcription</keyword>
<name>A0A239AES6_9PROT</name>